<evidence type="ECO:0000256" key="2">
    <source>
        <dbReference type="SAM" id="Phobius"/>
    </source>
</evidence>
<feature type="compositionally biased region" description="Basic and acidic residues" evidence="1">
    <location>
        <begin position="469"/>
        <end position="486"/>
    </location>
</feature>
<accession>A0ABT9U4Q9</accession>
<reference evidence="3 4" key="1">
    <citation type="submission" date="2023-07" db="EMBL/GenBank/DDBJ databases">
        <title>Sorghum-associated microbial communities from plants grown in Nebraska, USA.</title>
        <authorList>
            <person name="Schachtman D."/>
        </authorList>
    </citation>
    <scope>NUCLEOTIDE SEQUENCE [LARGE SCALE GENOMIC DNA]</scope>
    <source>
        <strain evidence="3 4">CC482</strain>
    </source>
</reference>
<keyword evidence="4" id="KW-1185">Reference proteome</keyword>
<evidence type="ECO:0000256" key="1">
    <source>
        <dbReference type="SAM" id="MobiDB-lite"/>
    </source>
</evidence>
<sequence length="486" mass="49420">MPKQSALTKQPSPARVKSTPEQSAAAASPLQLSASPEGALALQRSAGNKVAQAAGGATPPAAGGSAAIESWIAAEAAKDKKTALHGFYTAFGPMQRKIAINLFAGGSGAPSLAKAKKHLTGILGRSIDWDKFSKIIRTVNSQKTQNYNEDTDRDYVTYATTAAAASVGASSAAASTTGEVQGIVGAGKEGAFGAVIDMGPASAALSGVTAGVQIYNAVQNHDEAQGGFDKFENVVGEGASGAADLARFGATGVVNTQKFMGAAVSGAATAAAGAAGVVGGAAYLASGVAGVYTHGKRMNKLNALEKASAGKDADLSRAAGLGASTQKINKTKSAATALKGAAMVVGGGILLAAGAATPVGWLLLGVAGAIGGIAAVYKFYKKRTRKEEVVDRFLDVDKKLAELQAAAPAQKLEKSKVRETLLQKNGFNSVAQCYAQIVTDLAHTIYEKGVVGKDAQYEELLRNIGLNPDHTKRTPKPDLIAKKLHS</sequence>
<keyword evidence="2" id="KW-0812">Transmembrane</keyword>
<organism evidence="3 4">
    <name type="scientific">Paenibacillus harenae</name>
    <dbReference type="NCBI Taxonomy" id="306543"/>
    <lineage>
        <taxon>Bacteria</taxon>
        <taxon>Bacillati</taxon>
        <taxon>Bacillota</taxon>
        <taxon>Bacilli</taxon>
        <taxon>Bacillales</taxon>
        <taxon>Paenibacillaceae</taxon>
        <taxon>Paenibacillus</taxon>
    </lineage>
</organism>
<feature type="compositionally biased region" description="Polar residues" evidence="1">
    <location>
        <begin position="1"/>
        <end position="11"/>
    </location>
</feature>
<name>A0ABT9U4Q9_PAEHA</name>
<feature type="region of interest" description="Disordered" evidence="1">
    <location>
        <begin position="1"/>
        <end position="32"/>
    </location>
</feature>
<feature type="region of interest" description="Disordered" evidence="1">
    <location>
        <begin position="466"/>
        <end position="486"/>
    </location>
</feature>
<keyword evidence="2" id="KW-1133">Transmembrane helix</keyword>
<dbReference type="RefSeq" id="WP_307204628.1">
    <property type="nucleotide sequence ID" value="NZ_JAUSSU010000005.1"/>
</dbReference>
<dbReference type="Proteomes" id="UP001229346">
    <property type="component" value="Unassembled WGS sequence"/>
</dbReference>
<proteinExistence type="predicted"/>
<comment type="caution">
    <text evidence="3">The sequence shown here is derived from an EMBL/GenBank/DDBJ whole genome shotgun (WGS) entry which is preliminary data.</text>
</comment>
<protein>
    <submittedName>
        <fullName evidence="3">Uncharacterized protein</fullName>
    </submittedName>
</protein>
<feature type="transmembrane region" description="Helical" evidence="2">
    <location>
        <begin position="336"/>
        <end position="355"/>
    </location>
</feature>
<evidence type="ECO:0000313" key="4">
    <source>
        <dbReference type="Proteomes" id="UP001229346"/>
    </source>
</evidence>
<keyword evidence="2" id="KW-0472">Membrane</keyword>
<gene>
    <name evidence="3" type="ORF">J2T15_002870</name>
</gene>
<feature type="transmembrane region" description="Helical" evidence="2">
    <location>
        <begin position="361"/>
        <end position="380"/>
    </location>
</feature>
<evidence type="ECO:0000313" key="3">
    <source>
        <dbReference type="EMBL" id="MDQ0113429.1"/>
    </source>
</evidence>
<dbReference type="EMBL" id="JAUSSU010000005">
    <property type="protein sequence ID" value="MDQ0113429.1"/>
    <property type="molecule type" value="Genomic_DNA"/>
</dbReference>
<feature type="compositionally biased region" description="Low complexity" evidence="1">
    <location>
        <begin position="22"/>
        <end position="32"/>
    </location>
</feature>